<evidence type="ECO:0000256" key="2">
    <source>
        <dbReference type="ARBA" id="ARBA00022679"/>
    </source>
</evidence>
<dbReference type="PANTHER" id="PTHR43065">
    <property type="entry name" value="SENSOR HISTIDINE KINASE"/>
    <property type="match status" value="1"/>
</dbReference>
<keyword evidence="2 8" id="KW-0808">Transferase</keyword>
<dbReference type="InterPro" id="IPR036890">
    <property type="entry name" value="HATPase_C_sf"/>
</dbReference>
<dbReference type="Pfam" id="PF02518">
    <property type="entry name" value="HATPase_c"/>
    <property type="match status" value="1"/>
</dbReference>
<evidence type="ECO:0000256" key="3">
    <source>
        <dbReference type="ARBA" id="ARBA00022741"/>
    </source>
</evidence>
<dbReference type="InterPro" id="IPR036097">
    <property type="entry name" value="HisK_dim/P_sf"/>
</dbReference>
<dbReference type="CDD" id="cd00075">
    <property type="entry name" value="HATPase"/>
    <property type="match status" value="1"/>
</dbReference>
<dbReference type="InterPro" id="IPR005467">
    <property type="entry name" value="His_kinase_dom"/>
</dbReference>
<dbReference type="GO" id="GO:0000155">
    <property type="term" value="F:phosphorelay sensor kinase activity"/>
    <property type="evidence" value="ECO:0007669"/>
    <property type="project" value="InterPro"/>
</dbReference>
<dbReference type="CDD" id="cd00082">
    <property type="entry name" value="HisKA"/>
    <property type="match status" value="1"/>
</dbReference>
<evidence type="ECO:0000259" key="7">
    <source>
        <dbReference type="PROSITE" id="PS50109"/>
    </source>
</evidence>
<gene>
    <name evidence="8" type="primary">atoS_7</name>
    <name evidence="8" type="ORF">SDC9_123666</name>
</gene>
<keyword evidence="1" id="KW-0597">Phosphoprotein</keyword>
<dbReference type="AlphaFoldDB" id="A0A645CIA8"/>
<comment type="caution">
    <text evidence="8">The sequence shown here is derived from an EMBL/GenBank/DDBJ whole genome shotgun (WGS) entry which is preliminary data.</text>
</comment>
<keyword evidence="4 8" id="KW-0418">Kinase</keyword>
<dbReference type="PRINTS" id="PR00344">
    <property type="entry name" value="BCTRLSENSOR"/>
</dbReference>
<accession>A0A645CIA8</accession>
<evidence type="ECO:0000256" key="6">
    <source>
        <dbReference type="ARBA" id="ARBA00023012"/>
    </source>
</evidence>
<reference evidence="8" key="1">
    <citation type="submission" date="2019-08" db="EMBL/GenBank/DDBJ databases">
        <authorList>
            <person name="Kucharzyk K."/>
            <person name="Murdoch R.W."/>
            <person name="Higgins S."/>
            <person name="Loffler F."/>
        </authorList>
    </citation>
    <scope>NUCLEOTIDE SEQUENCE</scope>
</reference>
<evidence type="ECO:0000256" key="1">
    <source>
        <dbReference type="ARBA" id="ARBA00022553"/>
    </source>
</evidence>
<dbReference type="PROSITE" id="PS50109">
    <property type="entry name" value="HIS_KIN"/>
    <property type="match status" value="1"/>
</dbReference>
<feature type="domain" description="Histidine kinase" evidence="7">
    <location>
        <begin position="39"/>
        <end position="246"/>
    </location>
</feature>
<dbReference type="Gene3D" id="1.10.287.130">
    <property type="match status" value="1"/>
</dbReference>
<dbReference type="SMART" id="SM00387">
    <property type="entry name" value="HATPase_c"/>
    <property type="match status" value="1"/>
</dbReference>
<dbReference type="GO" id="GO:0005524">
    <property type="term" value="F:ATP binding"/>
    <property type="evidence" value="ECO:0007669"/>
    <property type="project" value="UniProtKB-KW"/>
</dbReference>
<evidence type="ECO:0000256" key="5">
    <source>
        <dbReference type="ARBA" id="ARBA00022840"/>
    </source>
</evidence>
<dbReference type="SMART" id="SM00388">
    <property type="entry name" value="HisKA"/>
    <property type="match status" value="1"/>
</dbReference>
<dbReference type="SUPFAM" id="SSF55874">
    <property type="entry name" value="ATPase domain of HSP90 chaperone/DNA topoisomerase II/histidine kinase"/>
    <property type="match status" value="1"/>
</dbReference>
<proteinExistence type="predicted"/>
<dbReference type="EMBL" id="VSSQ01027423">
    <property type="protein sequence ID" value="MPM76667.1"/>
    <property type="molecule type" value="Genomic_DNA"/>
</dbReference>
<dbReference type="InterPro" id="IPR003594">
    <property type="entry name" value="HATPase_dom"/>
</dbReference>
<dbReference type="Pfam" id="PF00512">
    <property type="entry name" value="HisKA"/>
    <property type="match status" value="1"/>
</dbReference>
<name>A0A645CIA8_9ZZZZ</name>
<protein>
    <submittedName>
        <fullName evidence="8">Signal transduction histidine-protein kinase AtoS</fullName>
        <ecNumber evidence="8">2.7.13.3</ecNumber>
    </submittedName>
</protein>
<keyword evidence="5" id="KW-0067">ATP-binding</keyword>
<evidence type="ECO:0000313" key="8">
    <source>
        <dbReference type="EMBL" id="MPM76667.1"/>
    </source>
</evidence>
<keyword evidence="3" id="KW-0547">Nucleotide-binding</keyword>
<dbReference type="InterPro" id="IPR003661">
    <property type="entry name" value="HisK_dim/P_dom"/>
</dbReference>
<organism evidence="8">
    <name type="scientific">bioreactor metagenome</name>
    <dbReference type="NCBI Taxonomy" id="1076179"/>
    <lineage>
        <taxon>unclassified sequences</taxon>
        <taxon>metagenomes</taxon>
        <taxon>ecological metagenomes</taxon>
    </lineage>
</organism>
<evidence type="ECO:0000256" key="4">
    <source>
        <dbReference type="ARBA" id="ARBA00022777"/>
    </source>
</evidence>
<dbReference type="SUPFAM" id="SSF47384">
    <property type="entry name" value="Homodimeric domain of signal transducing histidine kinase"/>
    <property type="match status" value="1"/>
</dbReference>
<dbReference type="Gene3D" id="3.30.565.10">
    <property type="entry name" value="Histidine kinase-like ATPase, C-terminal domain"/>
    <property type="match status" value="1"/>
</dbReference>
<keyword evidence="6" id="KW-0902">Two-component regulatory system</keyword>
<dbReference type="PANTHER" id="PTHR43065:SF10">
    <property type="entry name" value="PEROXIDE STRESS-ACTIVATED HISTIDINE KINASE MAK3"/>
    <property type="match status" value="1"/>
</dbReference>
<dbReference type="InterPro" id="IPR004358">
    <property type="entry name" value="Sig_transdc_His_kin-like_C"/>
</dbReference>
<dbReference type="EC" id="2.7.13.3" evidence="8"/>
<sequence length="251" mass="28794">MWNDKLKEEVEKKTKSLEMANESLRKKDRMESLGILMAGIAHEIRNPLTSIKTYAELLPKKYDNPKFREMISKDIPYEIERLNSLINELLEYSKPKKAFKENVNIYEIIEKILALIGNKIQKESVKINIDIPKDVFVYADKNHLKQIIINLILNGIEAINKEEKSINISSMESLGKTYLMIEDNGCGMDKEELNKIYDPFYTTKASGTGLGLFVCYQLMEENNGKIHVSSSKDEGTSFILEFKSLGDDKNV</sequence>